<dbReference type="Gene3D" id="3.40.1190.20">
    <property type="match status" value="1"/>
</dbReference>
<dbReference type="InterPro" id="IPR011611">
    <property type="entry name" value="PfkB_dom"/>
</dbReference>
<dbReference type="SUPFAM" id="SSF53613">
    <property type="entry name" value="Ribokinase-like"/>
    <property type="match status" value="1"/>
</dbReference>
<dbReference type="HOGENOM" id="CLU_128952_0_0_1"/>
<dbReference type="InterPro" id="IPR029056">
    <property type="entry name" value="Ribokinase-like"/>
</dbReference>
<evidence type="ECO:0000313" key="1">
    <source>
        <dbReference type="EMBL" id="ENN72887.1"/>
    </source>
</evidence>
<gene>
    <name evidence="1" type="ORF">YQE_10457</name>
</gene>
<dbReference type="GO" id="GO:0004730">
    <property type="term" value="F:pseudouridylate synthase activity"/>
    <property type="evidence" value="ECO:0007669"/>
    <property type="project" value="TreeGrafter"/>
</dbReference>
<name>N6U2U2_DENPD</name>
<dbReference type="OMA" id="LERTIWY"/>
<accession>N6U2U2</accession>
<dbReference type="Pfam" id="PF00294">
    <property type="entry name" value="PfkB"/>
    <property type="match status" value="1"/>
</dbReference>
<dbReference type="GO" id="GO:0005737">
    <property type="term" value="C:cytoplasm"/>
    <property type="evidence" value="ECO:0007669"/>
    <property type="project" value="TreeGrafter"/>
</dbReference>
<organism evidence="1">
    <name type="scientific">Dendroctonus ponderosae</name>
    <name type="common">Mountain pine beetle</name>
    <dbReference type="NCBI Taxonomy" id="77166"/>
    <lineage>
        <taxon>Eukaryota</taxon>
        <taxon>Metazoa</taxon>
        <taxon>Ecdysozoa</taxon>
        <taxon>Arthropoda</taxon>
        <taxon>Hexapoda</taxon>
        <taxon>Insecta</taxon>
        <taxon>Pterygota</taxon>
        <taxon>Neoptera</taxon>
        <taxon>Endopterygota</taxon>
        <taxon>Coleoptera</taxon>
        <taxon>Polyphaga</taxon>
        <taxon>Cucujiformia</taxon>
        <taxon>Curculionidae</taxon>
        <taxon>Scolytinae</taxon>
        <taxon>Dendroctonus</taxon>
    </lineage>
</organism>
<protein>
    <submittedName>
        <fullName evidence="1">Uncharacterized protein</fullName>
    </submittedName>
</protein>
<dbReference type="AlphaFoldDB" id="N6U2U2"/>
<sequence length="185" mass="19819">MEILQFLFYEPTDIGISRKPFKTAHWRAIKFITPNIGELHDIANCLKIPANLSTEELDKVAEVAESLACYIDNVLVTMGPEGVLIARKGSAGDSPMKNANFAEKLSVRHYPVHGKTEVINVSGAGDCFASGFIAGLLQNCSESQCVSVGFAAAVAALKSQTPVPEAIFKGQRISGLKEAGFIALH</sequence>
<proteinExistence type="predicted"/>
<dbReference type="GO" id="GO:0006796">
    <property type="term" value="P:phosphate-containing compound metabolic process"/>
    <property type="evidence" value="ECO:0007669"/>
    <property type="project" value="UniProtKB-ARBA"/>
</dbReference>
<dbReference type="PROSITE" id="PS00584">
    <property type="entry name" value="PFKB_KINASES_2"/>
    <property type="match status" value="1"/>
</dbReference>
<dbReference type="EMBL" id="KB741207">
    <property type="protein sequence ID" value="ENN72887.1"/>
    <property type="molecule type" value="Genomic_DNA"/>
</dbReference>
<reference evidence="1" key="1">
    <citation type="journal article" date="2013" name="Genome Biol.">
        <title>Draft genome of the mountain pine beetle, Dendroctonus ponderosae Hopkins, a major forest pest.</title>
        <authorList>
            <person name="Keeling C.I."/>
            <person name="Yuen M.M."/>
            <person name="Liao N.Y."/>
            <person name="Docking T.R."/>
            <person name="Chan S.K."/>
            <person name="Taylor G.A."/>
            <person name="Palmquist D.L."/>
            <person name="Jackman S.D."/>
            <person name="Nguyen A."/>
            <person name="Li M."/>
            <person name="Henderson H."/>
            <person name="Janes J.K."/>
            <person name="Zhao Y."/>
            <person name="Pandoh P."/>
            <person name="Moore R."/>
            <person name="Sperling F.A."/>
            <person name="Huber D.P."/>
            <person name="Birol I."/>
            <person name="Jones S.J."/>
            <person name="Bohlmann J."/>
        </authorList>
    </citation>
    <scope>NUCLEOTIDE SEQUENCE</scope>
</reference>
<dbReference type="GO" id="GO:0016301">
    <property type="term" value="F:kinase activity"/>
    <property type="evidence" value="ECO:0007669"/>
    <property type="project" value="InterPro"/>
</dbReference>
<feature type="non-terminal residue" evidence="1">
    <location>
        <position position="1"/>
    </location>
</feature>
<dbReference type="PANTHER" id="PTHR42909">
    <property type="entry name" value="ZGC:136858"/>
    <property type="match status" value="1"/>
</dbReference>
<dbReference type="GO" id="GO:0016798">
    <property type="term" value="F:hydrolase activity, acting on glycosyl bonds"/>
    <property type="evidence" value="ECO:0007669"/>
    <property type="project" value="TreeGrafter"/>
</dbReference>
<dbReference type="InterPro" id="IPR002173">
    <property type="entry name" value="Carboh/pur_kinase_PfkB_CS"/>
</dbReference>
<dbReference type="PANTHER" id="PTHR42909:SF1">
    <property type="entry name" value="CARBOHYDRATE KINASE PFKB DOMAIN-CONTAINING PROTEIN"/>
    <property type="match status" value="1"/>
</dbReference>